<reference evidence="1 2" key="1">
    <citation type="submission" date="2014-06" db="EMBL/GenBank/DDBJ databases">
        <authorList>
            <person name="Ju J."/>
            <person name="Zhang J."/>
        </authorList>
    </citation>
    <scope>NUCLEOTIDE SEQUENCE [LARGE SCALE GENOMIC DNA]</scope>
    <source>
        <strain evidence="1 2">DsW_47</strain>
    </source>
</reference>
<evidence type="ECO:0000313" key="2">
    <source>
        <dbReference type="Proteomes" id="UP000196086"/>
    </source>
</evidence>
<protein>
    <submittedName>
        <fullName evidence="1">Uncharacterized protein</fullName>
    </submittedName>
</protein>
<dbReference type="AlphaFoldDB" id="A0A1Z5YQY1"/>
<dbReference type="Proteomes" id="UP000196086">
    <property type="component" value="Unassembled WGS sequence"/>
</dbReference>
<evidence type="ECO:0000313" key="1">
    <source>
        <dbReference type="EMBL" id="OUI97373.1"/>
    </source>
</evidence>
<dbReference type="EMBL" id="JOMQ01000166">
    <property type="protein sequence ID" value="OUI97373.1"/>
    <property type="molecule type" value="Genomic_DNA"/>
</dbReference>
<feature type="non-terminal residue" evidence="1">
    <location>
        <position position="93"/>
    </location>
</feature>
<organism evidence="1 2">
    <name type="scientific">Acetobacter cibinongensis</name>
    <dbReference type="NCBI Taxonomy" id="146475"/>
    <lineage>
        <taxon>Bacteria</taxon>
        <taxon>Pseudomonadati</taxon>
        <taxon>Pseudomonadota</taxon>
        <taxon>Alphaproteobacteria</taxon>
        <taxon>Acetobacterales</taxon>
        <taxon>Acetobacteraceae</taxon>
        <taxon>Acetobacter</taxon>
    </lineage>
</organism>
<accession>A0A1Z5YQY1</accession>
<comment type="caution">
    <text evidence="1">The sequence shown here is derived from an EMBL/GenBank/DDBJ whole genome shotgun (WGS) entry which is preliminary data.</text>
</comment>
<gene>
    <name evidence="1" type="ORF">HK14_03415</name>
</gene>
<name>A0A1Z5YQY1_9PROT</name>
<proteinExistence type="predicted"/>
<sequence length="93" mass="8719">MNGSANTLTNSAISGGGSLSINSGAVVSGFYVAAGSVNVSGGATVSNLVVSHVNGGSTVYPMAQIDSGAVVKGLSVSGWGQATVSGGASVSNV</sequence>